<dbReference type="STRING" id="454130.A0A0U5GG26"/>
<dbReference type="InterPro" id="IPR036688">
    <property type="entry name" value="MoeA_C_domain_IV_sf"/>
</dbReference>
<dbReference type="AlphaFoldDB" id="A0A0U5GG26"/>
<dbReference type="PANTHER" id="PTHR10192">
    <property type="entry name" value="MOLYBDOPTERIN BIOSYNTHESIS PROTEIN"/>
    <property type="match status" value="1"/>
</dbReference>
<comment type="similarity">
    <text evidence="3">Belongs to the MoeA family.</text>
</comment>
<gene>
    <name evidence="5" type="ORF">ASPCAL13385</name>
</gene>
<dbReference type="EC" id="2.7.7.75" evidence="2"/>
<dbReference type="InterPro" id="IPR038987">
    <property type="entry name" value="MoeA-like"/>
</dbReference>
<evidence type="ECO:0000256" key="1">
    <source>
        <dbReference type="ARBA" id="ARBA00008339"/>
    </source>
</evidence>
<protein>
    <recommendedName>
        <fullName evidence="2">molybdopterin adenylyltransferase</fullName>
        <ecNumber evidence="2">2.7.7.75</ecNumber>
    </recommendedName>
</protein>
<comment type="catalytic activity">
    <reaction evidence="3">
        <text>molybdopterin + ATP + H(+) = adenylyl-molybdopterin + diphosphate</text>
        <dbReference type="Rhea" id="RHEA:31331"/>
        <dbReference type="ChEBI" id="CHEBI:15378"/>
        <dbReference type="ChEBI" id="CHEBI:30616"/>
        <dbReference type="ChEBI" id="CHEBI:33019"/>
        <dbReference type="ChEBI" id="CHEBI:58698"/>
        <dbReference type="ChEBI" id="CHEBI:62727"/>
    </reaction>
</comment>
<evidence type="ECO:0000256" key="3">
    <source>
        <dbReference type="RuleBase" id="RU365090"/>
    </source>
</evidence>
<dbReference type="Gene3D" id="3.90.105.10">
    <property type="entry name" value="Molybdopterin biosynthesis moea protein, domain 2"/>
    <property type="match status" value="1"/>
</dbReference>
<dbReference type="SMART" id="SM00852">
    <property type="entry name" value="MoCF_biosynth"/>
    <property type="match status" value="1"/>
</dbReference>
<dbReference type="Proteomes" id="UP000054771">
    <property type="component" value="Unassembled WGS sequence"/>
</dbReference>
<dbReference type="PANTHER" id="PTHR10192:SF30">
    <property type="entry name" value="MOLYBDOPTERIN ADENYLYLTRANSFERASE"/>
    <property type="match status" value="1"/>
</dbReference>
<dbReference type="InterPro" id="IPR005110">
    <property type="entry name" value="MoeA_linker/N"/>
</dbReference>
<comment type="similarity">
    <text evidence="1">In the C-terminal section; belongs to the MoeA family.</text>
</comment>
<keyword evidence="3" id="KW-0500">Molybdenum</keyword>
<sequence>MALSYTDAVERVEKEARRQQAAFLADSEKCSIFNACDRAVSEPISSPISTPAFDTSAMDGFALQSVATQGASPERPVTFEVQGTTTAGDEPHSHSTRNYPRDGIQPCVEIMTGAPFPVGPDGDRLDCCVPIEDVVLLENKLSSRRYISLSKPAKWRQHRRLAGGDFSRNDRIIGVGERVNPQHIMAMASVGLAEIPVLRKPRIAIFSTGCELMSSEAASHRFMIHDANGPYLSAMLKKYGADVDFRGVVRDSPIAMENALLEALGQNKYDVILTSGAVSAGRCDMIPGVISSIGGRTVFHKVAVKPGHPVLFSVLPRGGQGETAFFGLPGNPVAATACLRFIVLPYLRTLQCQLRERPQSARVQVPKSSKAALAFRKEADIFRPAILSPCRQTVQIIEDHSPGKTKPFLHANCWAHIPSAVEQVCDGEAVDAYPCDLE</sequence>
<proteinExistence type="inferred from homology"/>
<keyword evidence="3" id="KW-0808">Transferase</keyword>
<comment type="function">
    <text evidence="3">Catalyzes two steps in the biosynthesis of the molybdenum cofactor. In the first step, molybdopterin is adenylated. Subsequently, molybdate is inserted into adenylated molybdopterin and AMP is released.</text>
</comment>
<name>A0A0U5GG26_ASPCI</name>
<evidence type="ECO:0000259" key="4">
    <source>
        <dbReference type="SMART" id="SM00852"/>
    </source>
</evidence>
<dbReference type="GO" id="GO:0061598">
    <property type="term" value="F:molybdopterin adenylyltransferase activity"/>
    <property type="evidence" value="ECO:0007669"/>
    <property type="project" value="UniProtKB-UniRule"/>
</dbReference>
<dbReference type="SUPFAM" id="SSF63882">
    <property type="entry name" value="MoeA N-terminal region -like"/>
    <property type="match status" value="1"/>
</dbReference>
<dbReference type="InterPro" id="IPR001453">
    <property type="entry name" value="MoaB/Mog_dom"/>
</dbReference>
<dbReference type="InterPro" id="IPR036135">
    <property type="entry name" value="MoeA_linker/N_sf"/>
</dbReference>
<keyword evidence="3" id="KW-0479">Metal-binding</keyword>
<dbReference type="EMBL" id="CDMC01000017">
    <property type="protein sequence ID" value="CEL10263.1"/>
    <property type="molecule type" value="Genomic_DNA"/>
</dbReference>
<dbReference type="OrthoDB" id="6777263at2759"/>
<dbReference type="GO" id="GO:0005524">
    <property type="term" value="F:ATP binding"/>
    <property type="evidence" value="ECO:0007669"/>
    <property type="project" value="UniProtKB-UniRule"/>
</dbReference>
<comment type="pathway">
    <text evidence="3">Cofactor biosynthesis; molybdopterin biosynthesis.</text>
</comment>
<evidence type="ECO:0000313" key="5">
    <source>
        <dbReference type="EMBL" id="CEL10263.1"/>
    </source>
</evidence>
<dbReference type="Gene3D" id="3.40.980.10">
    <property type="entry name" value="MoaB/Mog-like domain"/>
    <property type="match status" value="1"/>
</dbReference>
<accession>A0A0U5GG26</accession>
<dbReference type="FunFam" id="2.170.190.11:FF:000006">
    <property type="entry name" value="Molybdopterin molybdenumtransferase"/>
    <property type="match status" value="1"/>
</dbReference>
<dbReference type="GO" id="GO:0046872">
    <property type="term" value="F:metal ion binding"/>
    <property type="evidence" value="ECO:0007669"/>
    <property type="project" value="UniProtKB-UniRule"/>
</dbReference>
<comment type="catalytic activity">
    <reaction evidence="3">
        <text>adenylyl-molybdopterin + molybdate = Mo-molybdopterin + AMP + H(+)</text>
        <dbReference type="Rhea" id="RHEA:35047"/>
        <dbReference type="ChEBI" id="CHEBI:15378"/>
        <dbReference type="ChEBI" id="CHEBI:36264"/>
        <dbReference type="ChEBI" id="CHEBI:62727"/>
        <dbReference type="ChEBI" id="CHEBI:71302"/>
        <dbReference type="ChEBI" id="CHEBI:456215"/>
    </reaction>
</comment>
<comment type="cofactor">
    <cofactor evidence="3">
        <name>Mg(2+)</name>
        <dbReference type="ChEBI" id="CHEBI:18420"/>
    </cofactor>
</comment>
<dbReference type="CDD" id="cd00887">
    <property type="entry name" value="MoeA"/>
    <property type="match status" value="1"/>
</dbReference>
<keyword evidence="6" id="KW-1185">Reference proteome</keyword>
<keyword evidence="3" id="KW-0460">Magnesium</keyword>
<dbReference type="InterPro" id="IPR036425">
    <property type="entry name" value="MoaB/Mog-like_dom_sf"/>
</dbReference>
<dbReference type="Pfam" id="PF03453">
    <property type="entry name" value="MoeA_N"/>
    <property type="match status" value="1"/>
</dbReference>
<reference evidence="6" key="1">
    <citation type="journal article" date="2016" name="Genome Announc.">
        <title>Draft genome sequences of fungus Aspergillus calidoustus.</title>
        <authorList>
            <person name="Horn F."/>
            <person name="Linde J."/>
            <person name="Mattern D.J."/>
            <person name="Walther G."/>
            <person name="Guthke R."/>
            <person name="Scherlach K."/>
            <person name="Martin K."/>
            <person name="Brakhage A.A."/>
            <person name="Petzke L."/>
            <person name="Valiante V."/>
        </authorList>
    </citation>
    <scope>NUCLEOTIDE SEQUENCE [LARGE SCALE GENOMIC DNA]</scope>
    <source>
        <strain evidence="6">SF006504</strain>
    </source>
</reference>
<dbReference type="Gene3D" id="2.170.190.11">
    <property type="entry name" value="Molybdopterin biosynthesis moea protein, domain 3"/>
    <property type="match status" value="1"/>
</dbReference>
<dbReference type="GO" id="GO:0006777">
    <property type="term" value="P:Mo-molybdopterin cofactor biosynthetic process"/>
    <property type="evidence" value="ECO:0007669"/>
    <property type="project" value="UniProtKB-UniRule"/>
</dbReference>
<dbReference type="OMA" id="TEYQRGI"/>
<evidence type="ECO:0000256" key="2">
    <source>
        <dbReference type="ARBA" id="ARBA00012509"/>
    </source>
</evidence>
<dbReference type="GO" id="GO:0005829">
    <property type="term" value="C:cytosol"/>
    <property type="evidence" value="ECO:0007669"/>
    <property type="project" value="TreeGrafter"/>
</dbReference>
<dbReference type="Pfam" id="PF00994">
    <property type="entry name" value="MoCF_biosynth"/>
    <property type="match status" value="1"/>
</dbReference>
<dbReference type="UniPathway" id="UPA00344"/>
<dbReference type="GO" id="GO:0061599">
    <property type="term" value="F:molybdopterin molybdotransferase activity"/>
    <property type="evidence" value="ECO:0007669"/>
    <property type="project" value="UniProtKB-UniRule"/>
</dbReference>
<evidence type="ECO:0000313" key="6">
    <source>
        <dbReference type="Proteomes" id="UP000054771"/>
    </source>
</evidence>
<keyword evidence="3" id="KW-0501">Molybdenum cofactor biosynthesis</keyword>
<dbReference type="SUPFAM" id="SSF53218">
    <property type="entry name" value="Molybdenum cofactor biosynthesis proteins"/>
    <property type="match status" value="1"/>
</dbReference>
<feature type="domain" description="MoaB/Mog" evidence="4">
    <location>
        <begin position="204"/>
        <end position="349"/>
    </location>
</feature>
<organism evidence="5 6">
    <name type="scientific">Aspergillus calidoustus</name>
    <dbReference type="NCBI Taxonomy" id="454130"/>
    <lineage>
        <taxon>Eukaryota</taxon>
        <taxon>Fungi</taxon>
        <taxon>Dikarya</taxon>
        <taxon>Ascomycota</taxon>
        <taxon>Pezizomycotina</taxon>
        <taxon>Eurotiomycetes</taxon>
        <taxon>Eurotiomycetidae</taxon>
        <taxon>Eurotiales</taxon>
        <taxon>Aspergillaceae</taxon>
        <taxon>Aspergillus</taxon>
        <taxon>Aspergillus subgen. Nidulantes</taxon>
    </lineage>
</organism>
<dbReference type="Gene3D" id="2.40.340.10">
    <property type="entry name" value="MoeA, C-terminal, domain IV"/>
    <property type="match status" value="1"/>
</dbReference>